<dbReference type="GO" id="GO:0046098">
    <property type="term" value="P:guanine metabolic process"/>
    <property type="evidence" value="ECO:0007669"/>
    <property type="project" value="TreeGrafter"/>
</dbReference>
<dbReference type="GO" id="GO:0005829">
    <property type="term" value="C:cytosol"/>
    <property type="evidence" value="ECO:0007669"/>
    <property type="project" value="TreeGrafter"/>
</dbReference>
<dbReference type="SUPFAM" id="SSF51556">
    <property type="entry name" value="Metallo-dependent hydrolases"/>
    <property type="match status" value="1"/>
</dbReference>
<evidence type="ECO:0000259" key="5">
    <source>
        <dbReference type="Pfam" id="PF01979"/>
    </source>
</evidence>
<dbReference type="PANTHER" id="PTHR11271">
    <property type="entry name" value="GUANINE DEAMINASE"/>
    <property type="match status" value="1"/>
</dbReference>
<keyword evidence="2" id="KW-0479">Metal-binding</keyword>
<dbReference type="Proteomes" id="UP000182284">
    <property type="component" value="Unassembled WGS sequence"/>
</dbReference>
<feature type="domain" description="Amidohydrolase-related" evidence="5">
    <location>
        <begin position="59"/>
        <end position="435"/>
    </location>
</feature>
<dbReference type="OrthoDB" id="9787621at2"/>
<dbReference type="InterPro" id="IPR006680">
    <property type="entry name" value="Amidohydro-rel"/>
</dbReference>
<name>A0A1G7TS19_9RHOB</name>
<proteinExistence type="predicted"/>
<dbReference type="GO" id="GO:0008892">
    <property type="term" value="F:guanine deaminase activity"/>
    <property type="evidence" value="ECO:0007669"/>
    <property type="project" value="TreeGrafter"/>
</dbReference>
<dbReference type="RefSeq" id="WP_074647148.1">
    <property type="nucleotide sequence ID" value="NZ_FNBL01000018.1"/>
</dbReference>
<dbReference type="GO" id="GO:0008270">
    <property type="term" value="F:zinc ion binding"/>
    <property type="evidence" value="ECO:0007669"/>
    <property type="project" value="TreeGrafter"/>
</dbReference>
<dbReference type="InterPro" id="IPR011059">
    <property type="entry name" value="Metal-dep_hydrolase_composite"/>
</dbReference>
<comment type="cofactor">
    <cofactor evidence="1">
        <name>Zn(2+)</name>
        <dbReference type="ChEBI" id="CHEBI:29105"/>
    </cofactor>
</comment>
<evidence type="ECO:0000313" key="6">
    <source>
        <dbReference type="EMBL" id="SDG37449.1"/>
    </source>
</evidence>
<protein>
    <submittedName>
        <fullName evidence="6">Guanine deaminase</fullName>
    </submittedName>
</protein>
<accession>A0A1G7TS19</accession>
<keyword evidence="4" id="KW-0862">Zinc</keyword>
<dbReference type="InterPro" id="IPR051607">
    <property type="entry name" value="Metallo-dep_hydrolases"/>
</dbReference>
<gene>
    <name evidence="6" type="ORF">SAMN04488117_11829</name>
</gene>
<organism evidence="6 7">
    <name type="scientific">Celeribacter baekdonensis</name>
    <dbReference type="NCBI Taxonomy" id="875171"/>
    <lineage>
        <taxon>Bacteria</taxon>
        <taxon>Pseudomonadati</taxon>
        <taxon>Pseudomonadota</taxon>
        <taxon>Alphaproteobacteria</taxon>
        <taxon>Rhodobacterales</taxon>
        <taxon>Roseobacteraceae</taxon>
        <taxon>Celeribacter</taxon>
    </lineage>
</organism>
<dbReference type="SUPFAM" id="SSF51338">
    <property type="entry name" value="Composite domain of metallo-dependent hydrolases"/>
    <property type="match status" value="1"/>
</dbReference>
<evidence type="ECO:0000256" key="2">
    <source>
        <dbReference type="ARBA" id="ARBA00022723"/>
    </source>
</evidence>
<dbReference type="Pfam" id="PF01979">
    <property type="entry name" value="Amidohydro_1"/>
    <property type="match status" value="1"/>
</dbReference>
<dbReference type="InterPro" id="IPR032466">
    <property type="entry name" value="Metal_Hydrolase"/>
</dbReference>
<evidence type="ECO:0000256" key="4">
    <source>
        <dbReference type="ARBA" id="ARBA00022833"/>
    </source>
</evidence>
<reference evidence="6 7" key="1">
    <citation type="submission" date="2016-10" db="EMBL/GenBank/DDBJ databases">
        <authorList>
            <person name="de Groot N.N."/>
        </authorList>
    </citation>
    <scope>NUCLEOTIDE SEQUENCE [LARGE SCALE GENOMIC DNA]</scope>
    <source>
        <strain evidence="6 7">DSM 27375</strain>
    </source>
</reference>
<sequence>MKDLRGQKVLVSGYHAPNQGTVEGFENAVLTLDDAGRIVGFEPDGDPTGATILPSGWLILPGFVDLHVHAPQYAQLGTALDVPLEEWLQTYTFPLEARFSDLAFAKEVYSALIDDMLALGTTTALHFATVHVPATTLLADLCLAKGQRALIGKVAMDDPDQCPPEYRDPSAEDAIAGTRAVIEYINAMPGNDGMVHPVVTPRFVPSCTDACLSGLGALAQETGTRVQSHVSESDWEHDYVRARTGRSDVEALADHGLMVPHSVFAHGTHLSSSDMDLMIAHQAGVAHCPLSNAYFSGAVFPLRAALERGLNVGLGSDMSGGPVASIWETARMAIASSRLLESGVDAAVVPEARGRGAARIDFRTAFYLATRGGAKALGLPVGSFEPGMKFDAIAIDPKAAKGTIRLWPGYDGDLVLEKLLYSTSRANIATVWVDGLRRVG</sequence>
<evidence type="ECO:0000256" key="3">
    <source>
        <dbReference type="ARBA" id="ARBA00022801"/>
    </source>
</evidence>
<keyword evidence="3" id="KW-0378">Hydrolase</keyword>
<dbReference type="PANTHER" id="PTHR11271:SF6">
    <property type="entry name" value="GUANINE DEAMINASE"/>
    <property type="match status" value="1"/>
</dbReference>
<dbReference type="Gene3D" id="2.30.40.10">
    <property type="entry name" value="Urease, subunit C, domain 1"/>
    <property type="match status" value="1"/>
</dbReference>
<dbReference type="EMBL" id="FNBL01000018">
    <property type="protein sequence ID" value="SDG37449.1"/>
    <property type="molecule type" value="Genomic_DNA"/>
</dbReference>
<dbReference type="Gene3D" id="3.20.20.140">
    <property type="entry name" value="Metal-dependent hydrolases"/>
    <property type="match status" value="1"/>
</dbReference>
<evidence type="ECO:0000313" key="7">
    <source>
        <dbReference type="Proteomes" id="UP000182284"/>
    </source>
</evidence>
<evidence type="ECO:0000256" key="1">
    <source>
        <dbReference type="ARBA" id="ARBA00001947"/>
    </source>
</evidence>
<dbReference type="AlphaFoldDB" id="A0A1G7TS19"/>